<dbReference type="PANTHER" id="PTHR42850">
    <property type="entry name" value="METALLOPHOSPHOESTERASE"/>
    <property type="match status" value="1"/>
</dbReference>
<comment type="caution">
    <text evidence="2">The sequence shown here is derived from an EMBL/GenBank/DDBJ whole genome shotgun (WGS) entry which is preliminary data.</text>
</comment>
<dbReference type="SUPFAM" id="SSF56300">
    <property type="entry name" value="Metallo-dependent phosphatases"/>
    <property type="match status" value="1"/>
</dbReference>
<proteinExistence type="predicted"/>
<organism evidence="2 3">
    <name type="scientific">Mesopusillimonas faecipullorum</name>
    <dbReference type="NCBI Taxonomy" id="2755040"/>
    <lineage>
        <taxon>Bacteria</taxon>
        <taxon>Pseudomonadati</taxon>
        <taxon>Pseudomonadota</taxon>
        <taxon>Betaproteobacteria</taxon>
        <taxon>Burkholderiales</taxon>
        <taxon>Alcaligenaceae</taxon>
        <taxon>Mesopusillimonas</taxon>
    </lineage>
</organism>
<accession>A0ABS8CFI4</accession>
<dbReference type="Pfam" id="PF00149">
    <property type="entry name" value="Metallophos"/>
    <property type="match status" value="1"/>
</dbReference>
<evidence type="ECO:0000259" key="1">
    <source>
        <dbReference type="Pfam" id="PF00149"/>
    </source>
</evidence>
<dbReference type="PRINTS" id="PR00114">
    <property type="entry name" value="STPHPHTASE"/>
</dbReference>
<dbReference type="InterPro" id="IPR050126">
    <property type="entry name" value="Ap4A_hydrolase"/>
</dbReference>
<reference evidence="2 3" key="1">
    <citation type="submission" date="2020-07" db="EMBL/GenBank/DDBJ databases">
        <title>Pusillimonas sp. nov., isolated from poultry manure in Taiwan.</title>
        <authorList>
            <person name="Lin S.-Y."/>
            <person name="Tang Y.-S."/>
            <person name="Young C.-C."/>
        </authorList>
    </citation>
    <scope>NUCLEOTIDE SEQUENCE [LARGE SCALE GENOMIC DNA]</scope>
    <source>
        <strain evidence="2 3">CC-YST705</strain>
    </source>
</reference>
<dbReference type="InterPro" id="IPR029052">
    <property type="entry name" value="Metallo-depent_PP-like"/>
</dbReference>
<name>A0ABS8CFI4_9BURK</name>
<dbReference type="RefSeq" id="WP_226955214.1">
    <property type="nucleotide sequence ID" value="NZ_JACDXW010000008.1"/>
</dbReference>
<dbReference type="Gene3D" id="3.60.21.10">
    <property type="match status" value="1"/>
</dbReference>
<dbReference type="InterPro" id="IPR004843">
    <property type="entry name" value="Calcineurin-like_PHP"/>
</dbReference>
<feature type="domain" description="Calcineurin-like phosphoesterase" evidence="1">
    <location>
        <begin position="12"/>
        <end position="146"/>
    </location>
</feature>
<protein>
    <submittedName>
        <fullName evidence="2">Metallophosphoesterase</fullName>
    </submittedName>
</protein>
<dbReference type="InterPro" id="IPR006186">
    <property type="entry name" value="Ser/Thr-sp_prot-phosphatase"/>
</dbReference>
<dbReference type="PANTHER" id="PTHR42850:SF7">
    <property type="entry name" value="BIS(5'-NUCLEOSYL)-TETRAPHOSPHATASE PRPE [ASYMMETRICAL]"/>
    <property type="match status" value="1"/>
</dbReference>
<dbReference type="Proteomes" id="UP000776983">
    <property type="component" value="Unassembled WGS sequence"/>
</dbReference>
<dbReference type="EMBL" id="JACDXW010000008">
    <property type="protein sequence ID" value="MCB5364796.1"/>
    <property type="molecule type" value="Genomic_DNA"/>
</dbReference>
<keyword evidence="3" id="KW-1185">Reference proteome</keyword>
<sequence>MHLVKKLPNHPLDIVGDIHGESDALDKLLKKLGYDEQGNHPQQRKLVFVGDLVDRGPDSLGVLHRVQHLISQGNAYSILGNHEINLLIDDAKDGSGWFFEERYAQDKINYGNVQRTPESEKPALRRFLGSLPVALVRKDIRIVHAAWTRSAIDAVSTVTLGNVTEQYKMWTFAAESSAQATGLYDRYLRDKQHWAAQLENESTPPPFLDSLADYEAMQQMVNPLKVLTSGVETRATEAFFAGNRWRFSDRVNWWDHYEEDTPVVFGHYWRMLSPLKLKNMPRYTQMFNNIHPQAWFGKRRNVFCVDYSVGARWRDRKVKRPIHESRFKLAALQWPERQLVLDTGEVLPTLHAPGV</sequence>
<evidence type="ECO:0000313" key="2">
    <source>
        <dbReference type="EMBL" id="MCB5364796.1"/>
    </source>
</evidence>
<evidence type="ECO:0000313" key="3">
    <source>
        <dbReference type="Proteomes" id="UP000776983"/>
    </source>
</evidence>
<gene>
    <name evidence="2" type="ORF">H0484_13665</name>
</gene>